<organism evidence="2 3">
    <name type="scientific">Colletotrichum navitas</name>
    <dbReference type="NCBI Taxonomy" id="681940"/>
    <lineage>
        <taxon>Eukaryota</taxon>
        <taxon>Fungi</taxon>
        <taxon>Dikarya</taxon>
        <taxon>Ascomycota</taxon>
        <taxon>Pezizomycotina</taxon>
        <taxon>Sordariomycetes</taxon>
        <taxon>Hypocreomycetidae</taxon>
        <taxon>Glomerellales</taxon>
        <taxon>Glomerellaceae</taxon>
        <taxon>Colletotrichum</taxon>
        <taxon>Colletotrichum graminicola species complex</taxon>
    </lineage>
</organism>
<keyword evidence="3" id="KW-1185">Reference proteome</keyword>
<comment type="caution">
    <text evidence="2">The sequence shown here is derived from an EMBL/GenBank/DDBJ whole genome shotgun (WGS) entry which is preliminary data.</text>
</comment>
<dbReference type="RefSeq" id="XP_060419206.1">
    <property type="nucleotide sequence ID" value="XM_060551806.1"/>
</dbReference>
<proteinExistence type="predicted"/>
<gene>
    <name evidence="2" type="ORF">LY79DRAFT_246888</name>
</gene>
<dbReference type="EMBL" id="JAHLJV010000004">
    <property type="protein sequence ID" value="KAK1598529.1"/>
    <property type="molecule type" value="Genomic_DNA"/>
</dbReference>
<dbReference type="Proteomes" id="UP001230504">
    <property type="component" value="Unassembled WGS sequence"/>
</dbReference>
<accession>A0AAD8QCK6</accession>
<feature type="region of interest" description="Disordered" evidence="1">
    <location>
        <begin position="126"/>
        <end position="171"/>
    </location>
</feature>
<evidence type="ECO:0000313" key="2">
    <source>
        <dbReference type="EMBL" id="KAK1598529.1"/>
    </source>
</evidence>
<sequence length="171" mass="18727">MYIRPYTPHAYLINALVRRRGTRGELVSLSTRPQAPVWRLPSDERCIRERQGDRAAGVGGEGGFPFSMQGIPSSASACSPSFPSTTPPLYLSPSPPCVTFAARRRWRSFYNPSSRQEQQGMGIPSLASAAPRFPSTLSPMGSPRPRRGDCSSLFHPTPLLRLSPGARGRED</sequence>
<name>A0AAD8QCK6_9PEZI</name>
<evidence type="ECO:0000313" key="3">
    <source>
        <dbReference type="Proteomes" id="UP001230504"/>
    </source>
</evidence>
<reference evidence="2" key="1">
    <citation type="submission" date="2021-06" db="EMBL/GenBank/DDBJ databases">
        <title>Comparative genomics, transcriptomics and evolutionary studies reveal genomic signatures of adaptation to plant cell wall in hemibiotrophic fungi.</title>
        <authorList>
            <consortium name="DOE Joint Genome Institute"/>
            <person name="Baroncelli R."/>
            <person name="Diaz J.F."/>
            <person name="Benocci T."/>
            <person name="Peng M."/>
            <person name="Battaglia E."/>
            <person name="Haridas S."/>
            <person name="Andreopoulos W."/>
            <person name="Labutti K."/>
            <person name="Pangilinan J."/>
            <person name="Floch G.L."/>
            <person name="Makela M.R."/>
            <person name="Henrissat B."/>
            <person name="Grigoriev I.V."/>
            <person name="Crouch J.A."/>
            <person name="De Vries R.P."/>
            <person name="Sukno S.A."/>
            <person name="Thon M.R."/>
        </authorList>
    </citation>
    <scope>NUCLEOTIDE SEQUENCE</scope>
    <source>
        <strain evidence="2">CBS 125086</strain>
    </source>
</reference>
<dbReference type="AlphaFoldDB" id="A0AAD8QCK6"/>
<evidence type="ECO:0000256" key="1">
    <source>
        <dbReference type="SAM" id="MobiDB-lite"/>
    </source>
</evidence>
<dbReference type="GeneID" id="85436046"/>
<protein>
    <submittedName>
        <fullName evidence="2">Uncharacterized protein</fullName>
    </submittedName>
</protein>